<dbReference type="AlphaFoldDB" id="A0A1H2L6Y3"/>
<evidence type="ECO:0000256" key="3">
    <source>
        <dbReference type="ARBA" id="ARBA00022448"/>
    </source>
</evidence>
<dbReference type="Gene3D" id="1.10.3470.10">
    <property type="entry name" value="ABC transporter involved in vitamin B12 uptake, BtuC"/>
    <property type="match status" value="1"/>
</dbReference>
<organism evidence="9 10">
    <name type="scientific">Jiangella alkaliphila</name>
    <dbReference type="NCBI Taxonomy" id="419479"/>
    <lineage>
        <taxon>Bacteria</taxon>
        <taxon>Bacillati</taxon>
        <taxon>Actinomycetota</taxon>
        <taxon>Actinomycetes</taxon>
        <taxon>Jiangellales</taxon>
        <taxon>Jiangellaceae</taxon>
        <taxon>Jiangella</taxon>
    </lineage>
</organism>
<keyword evidence="7 8" id="KW-0472">Membrane</keyword>
<proteinExistence type="inferred from homology"/>
<dbReference type="RefSeq" id="WP_052763133.1">
    <property type="nucleotide sequence ID" value="NZ_LBMC01000066.1"/>
</dbReference>
<evidence type="ECO:0000256" key="8">
    <source>
        <dbReference type="SAM" id="Phobius"/>
    </source>
</evidence>
<comment type="subcellular location">
    <subcellularLocation>
        <location evidence="1">Cell membrane</location>
        <topology evidence="1">Multi-pass membrane protein</topology>
    </subcellularLocation>
</comment>
<keyword evidence="4" id="KW-1003">Cell membrane</keyword>
<dbReference type="Pfam" id="PF01032">
    <property type="entry name" value="FecCD"/>
    <property type="match status" value="1"/>
</dbReference>
<keyword evidence="10" id="KW-1185">Reference proteome</keyword>
<evidence type="ECO:0000256" key="7">
    <source>
        <dbReference type="ARBA" id="ARBA00023136"/>
    </source>
</evidence>
<reference evidence="10" key="1">
    <citation type="submission" date="2016-10" db="EMBL/GenBank/DDBJ databases">
        <authorList>
            <person name="Varghese N."/>
            <person name="Submissions S."/>
        </authorList>
    </citation>
    <scope>NUCLEOTIDE SEQUENCE [LARGE SCALE GENOMIC DNA]</scope>
    <source>
        <strain evidence="10">DSM 45079</strain>
    </source>
</reference>
<keyword evidence="3" id="KW-0813">Transport</keyword>
<keyword evidence="6 8" id="KW-1133">Transmembrane helix</keyword>
<keyword evidence="5 8" id="KW-0812">Transmembrane</keyword>
<evidence type="ECO:0000313" key="10">
    <source>
        <dbReference type="Proteomes" id="UP000182977"/>
    </source>
</evidence>
<gene>
    <name evidence="9" type="ORF">SAMN04488563_5304</name>
</gene>
<dbReference type="SUPFAM" id="SSF81345">
    <property type="entry name" value="ABC transporter involved in vitamin B12 uptake, BtuC"/>
    <property type="match status" value="1"/>
</dbReference>
<accession>A0A1H2L6Y3</accession>
<dbReference type="GO" id="GO:0033214">
    <property type="term" value="P:siderophore-iron import into cell"/>
    <property type="evidence" value="ECO:0007669"/>
    <property type="project" value="TreeGrafter"/>
</dbReference>
<evidence type="ECO:0000256" key="6">
    <source>
        <dbReference type="ARBA" id="ARBA00022989"/>
    </source>
</evidence>
<evidence type="ECO:0000256" key="2">
    <source>
        <dbReference type="ARBA" id="ARBA00007935"/>
    </source>
</evidence>
<dbReference type="InterPro" id="IPR037294">
    <property type="entry name" value="ABC_BtuC-like"/>
</dbReference>
<dbReference type="PANTHER" id="PTHR30472">
    <property type="entry name" value="FERRIC ENTEROBACTIN TRANSPORT SYSTEM PERMEASE PROTEIN"/>
    <property type="match status" value="1"/>
</dbReference>
<dbReference type="Proteomes" id="UP000182977">
    <property type="component" value="Chromosome I"/>
</dbReference>
<dbReference type="EMBL" id="LT629791">
    <property type="protein sequence ID" value="SDU76753.1"/>
    <property type="molecule type" value="Genomic_DNA"/>
</dbReference>
<evidence type="ECO:0000256" key="1">
    <source>
        <dbReference type="ARBA" id="ARBA00004651"/>
    </source>
</evidence>
<name>A0A1H2L6Y3_9ACTN</name>
<dbReference type="InterPro" id="IPR000522">
    <property type="entry name" value="ABC_transptr_permease_BtuC"/>
</dbReference>
<evidence type="ECO:0000256" key="5">
    <source>
        <dbReference type="ARBA" id="ARBA00022692"/>
    </source>
</evidence>
<dbReference type="PANTHER" id="PTHR30472:SF41">
    <property type="entry name" value="TRANSPORT SYSTEM PERMEASE PROTEIN"/>
    <property type="match status" value="1"/>
</dbReference>
<dbReference type="GO" id="GO:0022857">
    <property type="term" value="F:transmembrane transporter activity"/>
    <property type="evidence" value="ECO:0007669"/>
    <property type="project" value="InterPro"/>
</dbReference>
<evidence type="ECO:0000256" key="4">
    <source>
        <dbReference type="ARBA" id="ARBA00022475"/>
    </source>
</evidence>
<feature type="transmembrane region" description="Helical" evidence="8">
    <location>
        <begin position="21"/>
        <end position="42"/>
    </location>
</feature>
<dbReference type="GO" id="GO:0005886">
    <property type="term" value="C:plasma membrane"/>
    <property type="evidence" value="ECO:0007669"/>
    <property type="project" value="UniProtKB-SubCell"/>
</dbReference>
<evidence type="ECO:0000313" key="9">
    <source>
        <dbReference type="EMBL" id="SDU76753.1"/>
    </source>
</evidence>
<dbReference type="STRING" id="419479.SAMN04488563_5304"/>
<protein>
    <submittedName>
        <fullName evidence="9">FecCD transport family protein</fullName>
    </submittedName>
</protein>
<sequence>MREPMRSSPPASPGRRITRTAAVKAAMFALLVLGVLLDQGFVRIPVGEVASVLLGDEASRDMHGTVILDARLPKAIGTVLVGAALAVGGTQMQTMFRNPLADPFELGVSSGCRPGRRDRHRRLHRHDCVFQLGVLNQLGVTGAAINGPAL</sequence>
<comment type="similarity">
    <text evidence="2">Belongs to the binding-protein-dependent transport system permease family. FecCD subfamily.</text>
</comment>